<gene>
    <name evidence="4" type="ORF">EAS64_22370</name>
</gene>
<accession>A0A6P2BWU1</accession>
<evidence type="ECO:0000313" key="5">
    <source>
        <dbReference type="Proteomes" id="UP000460272"/>
    </source>
</evidence>
<name>A0A6P2BWU1_9ACTN</name>
<evidence type="ECO:0000256" key="2">
    <source>
        <dbReference type="ARBA" id="ARBA00022898"/>
    </source>
</evidence>
<dbReference type="GO" id="GO:0005737">
    <property type="term" value="C:cytoplasm"/>
    <property type="evidence" value="ECO:0007669"/>
    <property type="project" value="TreeGrafter"/>
</dbReference>
<dbReference type="GO" id="GO:0019343">
    <property type="term" value="P:cysteine biosynthetic process via cystathionine"/>
    <property type="evidence" value="ECO:0007669"/>
    <property type="project" value="TreeGrafter"/>
</dbReference>
<comment type="cofactor">
    <cofactor evidence="1 3">
        <name>pyridoxal 5'-phosphate</name>
        <dbReference type="ChEBI" id="CHEBI:597326"/>
    </cofactor>
</comment>
<dbReference type="PANTHER" id="PTHR11808:SF15">
    <property type="entry name" value="CYSTATHIONINE GAMMA-LYASE"/>
    <property type="match status" value="1"/>
</dbReference>
<dbReference type="GO" id="GO:0019346">
    <property type="term" value="P:transsulfuration"/>
    <property type="evidence" value="ECO:0007669"/>
    <property type="project" value="InterPro"/>
</dbReference>
<comment type="similarity">
    <text evidence="3">Belongs to the trans-sulfuration enzymes family.</text>
</comment>
<dbReference type="PANTHER" id="PTHR11808">
    <property type="entry name" value="TRANS-SULFURATION ENZYME FAMILY MEMBER"/>
    <property type="match status" value="1"/>
</dbReference>
<keyword evidence="5" id="KW-1185">Reference proteome</keyword>
<dbReference type="GO" id="GO:0004123">
    <property type="term" value="F:cystathionine gamma-lyase activity"/>
    <property type="evidence" value="ECO:0007669"/>
    <property type="project" value="TreeGrafter"/>
</dbReference>
<dbReference type="Proteomes" id="UP000460272">
    <property type="component" value="Unassembled WGS sequence"/>
</dbReference>
<dbReference type="GO" id="GO:0030170">
    <property type="term" value="F:pyridoxal phosphate binding"/>
    <property type="evidence" value="ECO:0007669"/>
    <property type="project" value="InterPro"/>
</dbReference>
<dbReference type="Gene3D" id="3.90.1150.10">
    <property type="entry name" value="Aspartate Aminotransferase, domain 1"/>
    <property type="match status" value="1"/>
</dbReference>
<evidence type="ECO:0000256" key="1">
    <source>
        <dbReference type="ARBA" id="ARBA00001933"/>
    </source>
</evidence>
<dbReference type="AlphaFoldDB" id="A0A6P2BWU1"/>
<dbReference type="SUPFAM" id="SSF53383">
    <property type="entry name" value="PLP-dependent transferases"/>
    <property type="match status" value="1"/>
</dbReference>
<reference evidence="4 5" key="1">
    <citation type="submission" date="2018-11" db="EMBL/GenBank/DDBJ databases">
        <title>Trebonia kvetii gen.nov., sp.nov., a novel acidophilic actinobacterium, and proposal of the new actinobacterial family Treboniaceae fam. nov.</title>
        <authorList>
            <person name="Rapoport D."/>
            <person name="Sagova-Mareckova M."/>
            <person name="Sedlacek I."/>
            <person name="Provaznik J."/>
            <person name="Kralova S."/>
            <person name="Pavlinic D."/>
            <person name="Benes V."/>
            <person name="Kopecky J."/>
        </authorList>
    </citation>
    <scope>NUCLEOTIDE SEQUENCE [LARGE SCALE GENOMIC DNA]</scope>
    <source>
        <strain evidence="4 5">15Tr583</strain>
    </source>
</reference>
<evidence type="ECO:0000256" key="3">
    <source>
        <dbReference type="RuleBase" id="RU362118"/>
    </source>
</evidence>
<comment type="caution">
    <text evidence="4">The sequence shown here is derived from an EMBL/GenBank/DDBJ whole genome shotgun (WGS) entry which is preliminary data.</text>
</comment>
<dbReference type="InterPro" id="IPR015424">
    <property type="entry name" value="PyrdxlP-dep_Trfase"/>
</dbReference>
<keyword evidence="2 3" id="KW-0663">Pyridoxal phosphate</keyword>
<protein>
    <recommendedName>
        <fullName evidence="6">Cystathionine gamma-synthase</fullName>
    </recommendedName>
</protein>
<organism evidence="4 5">
    <name type="scientific">Trebonia kvetii</name>
    <dbReference type="NCBI Taxonomy" id="2480626"/>
    <lineage>
        <taxon>Bacteria</taxon>
        <taxon>Bacillati</taxon>
        <taxon>Actinomycetota</taxon>
        <taxon>Actinomycetes</taxon>
        <taxon>Streptosporangiales</taxon>
        <taxon>Treboniaceae</taxon>
        <taxon>Trebonia</taxon>
    </lineage>
</organism>
<dbReference type="InterPro" id="IPR015422">
    <property type="entry name" value="PyrdxlP-dep_Trfase_small"/>
</dbReference>
<evidence type="ECO:0000313" key="4">
    <source>
        <dbReference type="EMBL" id="TVZ03187.1"/>
    </source>
</evidence>
<dbReference type="EMBL" id="RPFW01000004">
    <property type="protein sequence ID" value="TVZ03187.1"/>
    <property type="molecule type" value="Genomic_DNA"/>
</dbReference>
<dbReference type="Pfam" id="PF01053">
    <property type="entry name" value="Cys_Met_Meta_PP"/>
    <property type="match status" value="1"/>
</dbReference>
<dbReference type="OrthoDB" id="3180808at2"/>
<sequence>MRIERASSNALAIAAFLAAHPRVTAVHYPGLSPSAVAARQMPRGFGPLLSFEIAGSAADADAVVAAARLIVPATSFGGVESCWERRARWAAETAPPTLIRMSCGVEPAEDLLADLGAALAAD</sequence>
<proteinExistence type="inferred from homology"/>
<evidence type="ECO:0008006" key="6">
    <source>
        <dbReference type="Google" id="ProtNLM"/>
    </source>
</evidence>
<dbReference type="InterPro" id="IPR000277">
    <property type="entry name" value="Cys/Met-Metab_PyrdxlP-dep_enz"/>
</dbReference>